<dbReference type="EMBL" id="FNYC01000001">
    <property type="protein sequence ID" value="SEI50947.1"/>
    <property type="molecule type" value="Genomic_DNA"/>
</dbReference>
<dbReference type="STRING" id="529704.SAMN02927913_0933"/>
<dbReference type="Pfam" id="PF13521">
    <property type="entry name" value="AAA_28"/>
    <property type="match status" value="1"/>
</dbReference>
<evidence type="ECO:0000259" key="1">
    <source>
        <dbReference type="Pfam" id="PF13521"/>
    </source>
</evidence>
<keyword evidence="3" id="KW-1185">Reference proteome</keyword>
<dbReference type="AlphaFoldDB" id="A0A1H6REK8"/>
<dbReference type="InterPro" id="IPR027417">
    <property type="entry name" value="P-loop_NTPase"/>
</dbReference>
<reference evidence="2 3" key="1">
    <citation type="submission" date="2016-10" db="EMBL/GenBank/DDBJ databases">
        <authorList>
            <person name="de Groot N.N."/>
        </authorList>
    </citation>
    <scope>NUCLEOTIDE SEQUENCE [LARGE SCALE GENOMIC DNA]</scope>
    <source>
        <strain evidence="2 3">DSM 26515</strain>
    </source>
</reference>
<proteinExistence type="predicted"/>
<protein>
    <submittedName>
        <fullName evidence="2">Predicted ATPase</fullName>
    </submittedName>
</protein>
<dbReference type="InterPro" id="IPR038727">
    <property type="entry name" value="NadR/Ttd14_AAA_dom"/>
</dbReference>
<gene>
    <name evidence="2" type="ORF">SAMN04487997_1018</name>
</gene>
<accession>A0A1H6REK8</accession>
<name>A0A1H6REK8_9GAMM</name>
<sequence>MSSRHFHVITGASGAGKSTLLMALGDLGHSTVPEAALAILREQQACDGKLLPWIDRVAFTEEVLARNVRNHRDAHAVEAPVFFDRGIPECLAWLRLSGVTPKPRHVAAASQYRYAATVFVAEPWPQVYVCTAERRASFERAARSFEATVAAYVQAGYRTCVLPKMPVHERAAFVLDRVAAGA</sequence>
<evidence type="ECO:0000313" key="2">
    <source>
        <dbReference type="EMBL" id="SEI50947.1"/>
    </source>
</evidence>
<dbReference type="Gene3D" id="3.40.50.300">
    <property type="entry name" value="P-loop containing nucleotide triphosphate hydrolases"/>
    <property type="match status" value="1"/>
</dbReference>
<dbReference type="Proteomes" id="UP000199420">
    <property type="component" value="Unassembled WGS sequence"/>
</dbReference>
<feature type="domain" description="NadR/Ttd14 AAA" evidence="1">
    <location>
        <begin position="7"/>
        <end position="170"/>
    </location>
</feature>
<dbReference type="SUPFAM" id="SSF52540">
    <property type="entry name" value="P-loop containing nucleoside triphosphate hydrolases"/>
    <property type="match status" value="1"/>
</dbReference>
<dbReference type="RefSeq" id="WP_091334113.1">
    <property type="nucleotide sequence ID" value="NZ_FNYC01000001.1"/>
</dbReference>
<evidence type="ECO:0000313" key="3">
    <source>
        <dbReference type="Proteomes" id="UP000199420"/>
    </source>
</evidence>
<organism evidence="2 3">
    <name type="scientific">Frateuria terrea</name>
    <dbReference type="NCBI Taxonomy" id="529704"/>
    <lineage>
        <taxon>Bacteria</taxon>
        <taxon>Pseudomonadati</taxon>
        <taxon>Pseudomonadota</taxon>
        <taxon>Gammaproteobacteria</taxon>
        <taxon>Lysobacterales</taxon>
        <taxon>Rhodanobacteraceae</taxon>
        <taxon>Frateuria</taxon>
    </lineage>
</organism>
<dbReference type="OrthoDB" id="5638848at2"/>